<feature type="region of interest" description="Disordered" evidence="1">
    <location>
        <begin position="19"/>
        <end position="38"/>
    </location>
</feature>
<accession>A0A6C0FAT6</accession>
<evidence type="ECO:0000313" key="2">
    <source>
        <dbReference type="EMBL" id="QHT36990.1"/>
    </source>
</evidence>
<dbReference type="AlphaFoldDB" id="A0A6C0FAT6"/>
<sequence>MPRSKKTKKTQKIVGMNYKDSPCVQHKPPSQTSNNNNLNLDNILKSFHKTRKSHKQHIIDKPIFSLRDLQKIFGGKKMLII</sequence>
<reference evidence="2" key="1">
    <citation type="journal article" date="2020" name="Nature">
        <title>Giant virus diversity and host interactions through global metagenomics.</title>
        <authorList>
            <person name="Schulz F."/>
            <person name="Roux S."/>
            <person name="Paez-Espino D."/>
            <person name="Jungbluth S."/>
            <person name="Walsh D.A."/>
            <person name="Denef V.J."/>
            <person name="McMahon K.D."/>
            <person name="Konstantinidis K.T."/>
            <person name="Eloe-Fadrosh E.A."/>
            <person name="Kyrpides N.C."/>
            <person name="Woyke T."/>
        </authorList>
    </citation>
    <scope>NUCLEOTIDE SEQUENCE</scope>
    <source>
        <strain evidence="2">GVMAG-S-ERX555967-131</strain>
    </source>
</reference>
<name>A0A6C0FAT6_9ZZZZ</name>
<dbReference type="EMBL" id="MN738789">
    <property type="protein sequence ID" value="QHT36990.1"/>
    <property type="molecule type" value="Genomic_DNA"/>
</dbReference>
<proteinExistence type="predicted"/>
<organism evidence="2">
    <name type="scientific">viral metagenome</name>
    <dbReference type="NCBI Taxonomy" id="1070528"/>
    <lineage>
        <taxon>unclassified sequences</taxon>
        <taxon>metagenomes</taxon>
        <taxon>organismal metagenomes</taxon>
    </lineage>
</organism>
<protein>
    <submittedName>
        <fullName evidence="2">Uncharacterized protein</fullName>
    </submittedName>
</protein>
<evidence type="ECO:0000256" key="1">
    <source>
        <dbReference type="SAM" id="MobiDB-lite"/>
    </source>
</evidence>